<evidence type="ECO:0000256" key="1">
    <source>
        <dbReference type="SAM" id="Coils"/>
    </source>
</evidence>
<proteinExistence type="predicted"/>
<feature type="coiled-coil region" evidence="1">
    <location>
        <begin position="38"/>
        <end position="65"/>
    </location>
</feature>
<name>I1D4D8_9PSEU</name>
<dbReference type="EMBL" id="CM001484">
    <property type="protein sequence ID" value="EIE99812.1"/>
    <property type="molecule type" value="Genomic_DNA"/>
</dbReference>
<keyword evidence="4" id="KW-1185">Reference proteome</keyword>
<evidence type="ECO:0000256" key="2">
    <source>
        <dbReference type="SAM" id="MobiDB-lite"/>
    </source>
</evidence>
<accession>I1D4D8</accession>
<protein>
    <submittedName>
        <fullName evidence="3">Uncharacterized protein</fullName>
    </submittedName>
</protein>
<dbReference type="RefSeq" id="WP_005465518.1">
    <property type="nucleotide sequence ID" value="NZ_CM001484.1"/>
</dbReference>
<reference evidence="4" key="2">
    <citation type="submission" date="2012-01" db="EMBL/GenBank/DDBJ databases">
        <title>Noncontiguous Finished sequence of chromosome of Saccharomonospora glauca K62.</title>
        <authorList>
            <consortium name="US DOE Joint Genome Institute"/>
            <person name="Lucas S."/>
            <person name="Han J."/>
            <person name="Lapidus A."/>
            <person name="Cheng J.-F."/>
            <person name="Goodwin L."/>
            <person name="Pitluck S."/>
            <person name="Peters L."/>
            <person name="Mikhailova N."/>
            <person name="Held B."/>
            <person name="Detter J.C."/>
            <person name="Han C."/>
            <person name="Tapia R."/>
            <person name="Land M."/>
            <person name="Hauser L."/>
            <person name="Kyrpides N."/>
            <person name="Ivanova N."/>
            <person name="Pagani I."/>
            <person name="Brambilla E.-M."/>
            <person name="Klenk H.-P."/>
            <person name="Woyke T."/>
        </authorList>
    </citation>
    <scope>NUCLEOTIDE SEQUENCE [LARGE SCALE GENOMIC DNA]</scope>
    <source>
        <strain evidence="4">K62</strain>
    </source>
</reference>
<feature type="region of interest" description="Disordered" evidence="2">
    <location>
        <begin position="206"/>
        <end position="245"/>
    </location>
</feature>
<dbReference type="AlphaFoldDB" id="I1D4D8"/>
<sequence>MKILAFEADQVSAVADVVMALGSVGALAAAISAGRAAWRSHKQQYEQLELTRQQVEAEAESQREQQASKFDIWAELVETQSKKVRAMLRVKYYNGNPNAIRNIHIWFNFLEASTKTPPELASFFYVNLAPTTEPKRLNTLEDELADSLFKLLKIDESTIMDEKNTKLVTTLKNMSLGVQFTDSRSQTWIRWPDGTLERKKVFTDSNAKRLGSRPSAHNKARPRNSTAYPRIPRRIGQARNPNWRL</sequence>
<reference evidence="3 4" key="1">
    <citation type="submission" date="2011-09" db="EMBL/GenBank/DDBJ databases">
        <authorList>
            <consortium name="US DOE Joint Genome Institute (JGI-PGF)"/>
            <person name="Lucas S."/>
            <person name="Han J."/>
            <person name="Lapidus A."/>
            <person name="Cheng J.-F."/>
            <person name="Goodwin L."/>
            <person name="Pitluck S."/>
            <person name="Peters L."/>
            <person name="Land M.L."/>
            <person name="Hauser L."/>
            <person name="Brambilla E."/>
            <person name="Klenk H.-P."/>
            <person name="Woyke T.J."/>
        </authorList>
    </citation>
    <scope>NUCLEOTIDE SEQUENCE [LARGE SCALE GENOMIC DNA]</scope>
    <source>
        <strain evidence="3 4">K62</strain>
    </source>
</reference>
<dbReference type="HOGENOM" id="CLU_1132962_0_0_11"/>
<keyword evidence="1" id="KW-0175">Coiled coil</keyword>
<gene>
    <name evidence="3" type="ORF">SacglDRAFT_02930</name>
</gene>
<evidence type="ECO:0000313" key="3">
    <source>
        <dbReference type="EMBL" id="EIE99812.1"/>
    </source>
</evidence>
<evidence type="ECO:0000313" key="4">
    <source>
        <dbReference type="Proteomes" id="UP000005087"/>
    </source>
</evidence>
<organism evidence="3 4">
    <name type="scientific">Saccharomonospora glauca K62</name>
    <dbReference type="NCBI Taxonomy" id="928724"/>
    <lineage>
        <taxon>Bacteria</taxon>
        <taxon>Bacillati</taxon>
        <taxon>Actinomycetota</taxon>
        <taxon>Actinomycetes</taxon>
        <taxon>Pseudonocardiales</taxon>
        <taxon>Pseudonocardiaceae</taxon>
        <taxon>Saccharomonospora</taxon>
    </lineage>
</organism>
<dbReference type="Proteomes" id="UP000005087">
    <property type="component" value="Chromosome"/>
</dbReference>